<feature type="region of interest" description="Disordered" evidence="8">
    <location>
        <begin position="181"/>
        <end position="203"/>
    </location>
</feature>
<keyword evidence="3" id="KW-0809">Transit peptide</keyword>
<evidence type="ECO:0000256" key="7">
    <source>
        <dbReference type="ARBA" id="ARBA00035192"/>
    </source>
</evidence>
<comment type="similarity">
    <text evidence="2">Belongs to the mitochondrion-specific ribosomal protein mL40 family.</text>
</comment>
<dbReference type="EMBL" id="KQ414704">
    <property type="protein sequence ID" value="KOC63350.1"/>
    <property type="molecule type" value="Genomic_DNA"/>
</dbReference>
<dbReference type="PANTHER" id="PTHR13359">
    <property type="entry name" value="39S RIBOSOMAL PROTEIN L40, MITOCHONDRIAL"/>
    <property type="match status" value="1"/>
</dbReference>
<evidence type="ECO:0000256" key="4">
    <source>
        <dbReference type="ARBA" id="ARBA00022980"/>
    </source>
</evidence>
<evidence type="ECO:0000313" key="10">
    <source>
        <dbReference type="Proteomes" id="UP000053825"/>
    </source>
</evidence>
<evidence type="ECO:0000256" key="5">
    <source>
        <dbReference type="ARBA" id="ARBA00023128"/>
    </source>
</evidence>
<protein>
    <recommendedName>
        <fullName evidence="7">Large ribosomal subunit protein mL40</fullName>
    </recommendedName>
</protein>
<evidence type="ECO:0000256" key="6">
    <source>
        <dbReference type="ARBA" id="ARBA00023274"/>
    </source>
</evidence>
<evidence type="ECO:0000256" key="8">
    <source>
        <dbReference type="SAM" id="MobiDB-lite"/>
    </source>
</evidence>
<gene>
    <name evidence="9" type="ORF">WH47_04799</name>
</gene>
<accession>A0A0L7QXL9</accession>
<organism evidence="9 10">
    <name type="scientific">Habropoda laboriosa</name>
    <dbReference type="NCBI Taxonomy" id="597456"/>
    <lineage>
        <taxon>Eukaryota</taxon>
        <taxon>Metazoa</taxon>
        <taxon>Ecdysozoa</taxon>
        <taxon>Arthropoda</taxon>
        <taxon>Hexapoda</taxon>
        <taxon>Insecta</taxon>
        <taxon>Pterygota</taxon>
        <taxon>Neoptera</taxon>
        <taxon>Endopterygota</taxon>
        <taxon>Hymenoptera</taxon>
        <taxon>Apocrita</taxon>
        <taxon>Aculeata</taxon>
        <taxon>Apoidea</taxon>
        <taxon>Anthophila</taxon>
        <taxon>Apidae</taxon>
        <taxon>Habropoda</taxon>
    </lineage>
</organism>
<dbReference type="AlphaFoldDB" id="A0A0L7QXL9"/>
<keyword evidence="10" id="KW-1185">Reference proteome</keyword>
<comment type="subcellular location">
    <subcellularLocation>
        <location evidence="1">Mitochondrion</location>
    </subcellularLocation>
</comment>
<dbReference type="PANTHER" id="PTHR13359:SF2">
    <property type="entry name" value="LARGE RIBOSOMAL SUBUNIT PROTEIN ML40"/>
    <property type="match status" value="1"/>
</dbReference>
<sequence>MIGVLIIANAVFRSCICSVSNLRNVSTYTHPLCFRTTETLLGEPLKKKKKLDPAIVRVREERKRRKLEKRIRVLEKHSGYMKPIFEINTLPELIEKENRSCHLTVPLSEEEIKRRYLLEREWSKYKQNQWSKNLHVIKSMTVSQEIALKELKAVSKQLYKKAVAFDNLCLPYNAVGPAHTPPINNYDSPDGEYTETTIKYPGE</sequence>
<evidence type="ECO:0000313" key="9">
    <source>
        <dbReference type="EMBL" id="KOC63350.1"/>
    </source>
</evidence>
<dbReference type="Proteomes" id="UP000053825">
    <property type="component" value="Unassembled WGS sequence"/>
</dbReference>
<dbReference type="Gene3D" id="6.10.250.3440">
    <property type="match status" value="1"/>
</dbReference>
<name>A0A0L7QXL9_9HYME</name>
<dbReference type="InterPro" id="IPR039145">
    <property type="entry name" value="Ribosomal_mL40_metazoa/plant"/>
</dbReference>
<evidence type="ECO:0000256" key="2">
    <source>
        <dbReference type="ARBA" id="ARBA00009360"/>
    </source>
</evidence>
<keyword evidence="6" id="KW-0687">Ribonucleoprotein</keyword>
<dbReference type="InterPro" id="IPR019192">
    <property type="entry name" value="Ribosomal_mL40"/>
</dbReference>
<reference evidence="9 10" key="1">
    <citation type="submission" date="2015-07" db="EMBL/GenBank/DDBJ databases">
        <title>The genome of Habropoda laboriosa.</title>
        <authorList>
            <person name="Pan H."/>
            <person name="Kapheim K."/>
        </authorList>
    </citation>
    <scope>NUCLEOTIDE SEQUENCE [LARGE SCALE GENOMIC DNA]</scope>
    <source>
        <strain evidence="9">0110345459</strain>
    </source>
</reference>
<dbReference type="OrthoDB" id="5977625at2759"/>
<keyword evidence="4 9" id="KW-0689">Ribosomal protein</keyword>
<evidence type="ECO:0000256" key="3">
    <source>
        <dbReference type="ARBA" id="ARBA00022946"/>
    </source>
</evidence>
<dbReference type="Pfam" id="PF09812">
    <property type="entry name" value="MRP-L28"/>
    <property type="match status" value="1"/>
</dbReference>
<evidence type="ECO:0000256" key="1">
    <source>
        <dbReference type="ARBA" id="ARBA00004173"/>
    </source>
</evidence>
<keyword evidence="5" id="KW-0496">Mitochondrion</keyword>
<dbReference type="GO" id="GO:0005762">
    <property type="term" value="C:mitochondrial large ribosomal subunit"/>
    <property type="evidence" value="ECO:0007669"/>
    <property type="project" value="InterPro"/>
</dbReference>
<dbReference type="STRING" id="597456.A0A0L7QXL9"/>
<proteinExistence type="inferred from homology"/>